<feature type="domain" description="Histidine kinase" evidence="15">
    <location>
        <begin position="316"/>
        <end position="520"/>
    </location>
</feature>
<evidence type="ECO:0000256" key="13">
    <source>
        <dbReference type="SAM" id="Coils"/>
    </source>
</evidence>
<feature type="domain" description="HPt" evidence="17">
    <location>
        <begin position="4"/>
        <end position="112"/>
    </location>
</feature>
<dbReference type="InterPro" id="IPR036061">
    <property type="entry name" value="CheW-like_dom_sf"/>
</dbReference>
<dbReference type="PANTHER" id="PTHR43395">
    <property type="entry name" value="SENSOR HISTIDINE KINASE CHEA"/>
    <property type="match status" value="1"/>
</dbReference>
<dbReference type="EMBL" id="SGXF01000005">
    <property type="protein sequence ID" value="RZS94027.1"/>
    <property type="molecule type" value="Genomic_DNA"/>
</dbReference>
<dbReference type="Pfam" id="PF07194">
    <property type="entry name" value="P2"/>
    <property type="match status" value="1"/>
</dbReference>
<evidence type="ECO:0000259" key="15">
    <source>
        <dbReference type="PROSITE" id="PS50109"/>
    </source>
</evidence>
<evidence type="ECO:0000256" key="11">
    <source>
        <dbReference type="ARBA" id="ARBA00035100"/>
    </source>
</evidence>
<name>A0A4Q7P313_9FIRM</name>
<feature type="region of interest" description="Disordered" evidence="14">
    <location>
        <begin position="136"/>
        <end position="157"/>
    </location>
</feature>
<dbReference type="InterPro" id="IPR051315">
    <property type="entry name" value="Bact_Chemotaxis_CheA"/>
</dbReference>
<evidence type="ECO:0000256" key="7">
    <source>
        <dbReference type="ARBA" id="ARBA00022741"/>
    </source>
</evidence>
<dbReference type="InterPro" id="IPR036641">
    <property type="entry name" value="HPT_dom_sf"/>
</dbReference>
<keyword evidence="7" id="KW-0547">Nucleotide-binding</keyword>
<evidence type="ECO:0000256" key="14">
    <source>
        <dbReference type="SAM" id="MobiDB-lite"/>
    </source>
</evidence>
<dbReference type="FunFam" id="3.30.565.10:FF:000016">
    <property type="entry name" value="Chemotaxis protein CheA, putative"/>
    <property type="match status" value="1"/>
</dbReference>
<dbReference type="InterPro" id="IPR004358">
    <property type="entry name" value="Sig_transdc_His_kin-like_C"/>
</dbReference>
<evidence type="ECO:0000256" key="3">
    <source>
        <dbReference type="ARBA" id="ARBA00021495"/>
    </source>
</evidence>
<comment type="catalytic activity">
    <reaction evidence="1">
        <text>ATP + protein L-histidine = ADP + protein N-phospho-L-histidine.</text>
        <dbReference type="EC" id="2.7.13.3"/>
    </reaction>
</comment>
<dbReference type="GO" id="GO:0000155">
    <property type="term" value="F:phosphorelay sensor kinase activity"/>
    <property type="evidence" value="ECO:0007669"/>
    <property type="project" value="InterPro"/>
</dbReference>
<evidence type="ECO:0000256" key="9">
    <source>
        <dbReference type="ARBA" id="ARBA00022840"/>
    </source>
</evidence>
<dbReference type="PROSITE" id="PS50894">
    <property type="entry name" value="HPT"/>
    <property type="match status" value="1"/>
</dbReference>
<dbReference type="CDD" id="cd00088">
    <property type="entry name" value="HPT"/>
    <property type="match status" value="1"/>
</dbReference>
<evidence type="ECO:0000313" key="18">
    <source>
        <dbReference type="EMBL" id="RZS94027.1"/>
    </source>
</evidence>
<keyword evidence="9" id="KW-0067">ATP-binding</keyword>
<feature type="modified residue" description="Phosphohistidine" evidence="12">
    <location>
        <position position="52"/>
    </location>
</feature>
<feature type="coiled-coil region" evidence="13">
    <location>
        <begin position="282"/>
        <end position="309"/>
    </location>
</feature>
<dbReference type="AlphaFoldDB" id="A0A4Q7P313"/>
<dbReference type="SMART" id="SM00260">
    <property type="entry name" value="CheW"/>
    <property type="match status" value="1"/>
</dbReference>
<accession>A0A4Q7P313</accession>
<dbReference type="Gene3D" id="3.30.565.10">
    <property type="entry name" value="Histidine kinase-like ATPase, C-terminal domain"/>
    <property type="match status" value="1"/>
</dbReference>
<evidence type="ECO:0000256" key="4">
    <source>
        <dbReference type="ARBA" id="ARBA00022500"/>
    </source>
</evidence>
<evidence type="ECO:0000259" key="17">
    <source>
        <dbReference type="PROSITE" id="PS50894"/>
    </source>
</evidence>
<keyword evidence="6" id="KW-0808">Transferase</keyword>
<dbReference type="Gene3D" id="1.20.120.160">
    <property type="entry name" value="HPT domain"/>
    <property type="match status" value="1"/>
</dbReference>
<reference evidence="18 19" key="1">
    <citation type="submission" date="2019-02" db="EMBL/GenBank/DDBJ databases">
        <title>Genomic Encyclopedia of Type Strains, Phase IV (KMG-IV): sequencing the most valuable type-strain genomes for metagenomic binning, comparative biology and taxonomic classification.</title>
        <authorList>
            <person name="Goeker M."/>
        </authorList>
    </citation>
    <scope>NUCLEOTIDE SEQUENCE [LARGE SCALE GENOMIC DNA]</scope>
    <source>
        <strain evidence="18 19">DSM 29486</strain>
    </source>
</reference>
<dbReference type="Pfam" id="PF01627">
    <property type="entry name" value="Hpt"/>
    <property type="match status" value="1"/>
</dbReference>
<sequence length="665" mass="74806">MGYFDADAEEMLEVYLLEARQLTEQLNAVVLEAEKNNAFSETDIHSVFRVMHTIKSSSAMMGLKGLASLAHSVEDLFSHYREKSGKLDQADPELFDLLFSVSDFIESETEQMDQRDYAPGDPEKLEGAARRLLERISSGDKAEQEAGPAAAEKPRMPQEWDELPGVVVQIRFEEGCRMENIRAFMLVRQISGLCGAVDTIPRDLERSQESSAVIGSQGLLLRFESGRKDEVLAVLQGGLFVQSCQVLRDRPLMSEKPSEKRSPSGSGDSRESEFLSVRSDRLDRLQNLAREMMIQMQSLENQLDKCRAVDVKEGPAHQMNRLIGEMERTVMEMRMVSMEKIVPKLRRAIRDISRNEGKEIEFEANCGDIEADKSVVEYVSEALLHLIRNAVDHGIEMPEERAAAGKDKKGHIVFSVESAVGEVLISISDDGRGLDADKILKKAREMGCLVKPESEYTRQELLEMVLQPGFTTKEEVTEYSGRGVGLDVVKSVLERAGGNLYIESEPGRGTTFTLVVPLTLATMECTRFGVGKYRFSVPARYVFRFLDYRNNLCNIQEINGGMYILYEDRMVPLIDLRRFYNLPGEGPEAGMLIYVRETEKEGCILADAMYEQKRIVVKQLPELFGVDFRRRTGISGLSIMGSGKICTALDLGVLFGLYERESIWK</sequence>
<dbReference type="InterPro" id="IPR003594">
    <property type="entry name" value="HATPase_dom"/>
</dbReference>
<dbReference type="Gene3D" id="2.30.30.40">
    <property type="entry name" value="SH3 Domains"/>
    <property type="match status" value="1"/>
</dbReference>
<dbReference type="GO" id="GO:0006935">
    <property type="term" value="P:chemotaxis"/>
    <property type="evidence" value="ECO:0007669"/>
    <property type="project" value="UniProtKB-KW"/>
</dbReference>
<dbReference type="SUPFAM" id="SSF47226">
    <property type="entry name" value="Histidine-containing phosphotransfer domain, HPT domain"/>
    <property type="match status" value="1"/>
</dbReference>
<comment type="function">
    <text evidence="11">Involved in the transmission of sensory signals from the chemoreceptors to the flagellar motors. CheA is autophosphorylated; it can transfer its phosphate group to either CheB or CheY.</text>
</comment>
<dbReference type="InterPro" id="IPR035891">
    <property type="entry name" value="CheY-binding_CheA"/>
</dbReference>
<gene>
    <name evidence="18" type="ORF">EV209_2390</name>
</gene>
<evidence type="ECO:0000256" key="10">
    <source>
        <dbReference type="ARBA" id="ARBA00023012"/>
    </source>
</evidence>
<comment type="caution">
    <text evidence="18">The sequence shown here is derived from an EMBL/GenBank/DDBJ whole genome shotgun (WGS) entry which is preliminary data.</text>
</comment>
<dbReference type="SUPFAM" id="SSF55052">
    <property type="entry name" value="CheY-binding domain of CheA"/>
    <property type="match status" value="1"/>
</dbReference>
<dbReference type="GO" id="GO:0005524">
    <property type="term" value="F:ATP binding"/>
    <property type="evidence" value="ECO:0007669"/>
    <property type="project" value="UniProtKB-KW"/>
</dbReference>
<keyword evidence="5 12" id="KW-0597">Phosphoprotein</keyword>
<feature type="domain" description="CheW-like" evidence="16">
    <location>
        <begin position="522"/>
        <end position="660"/>
    </location>
</feature>
<dbReference type="InterPro" id="IPR036890">
    <property type="entry name" value="HATPase_C_sf"/>
</dbReference>
<feature type="region of interest" description="Disordered" evidence="14">
    <location>
        <begin position="251"/>
        <end position="275"/>
    </location>
</feature>
<keyword evidence="13" id="KW-0175">Coiled coil</keyword>
<evidence type="ECO:0000256" key="8">
    <source>
        <dbReference type="ARBA" id="ARBA00022777"/>
    </source>
</evidence>
<protein>
    <recommendedName>
        <fullName evidence="3">Chemotaxis protein CheA</fullName>
        <ecNumber evidence="2">2.7.13.3</ecNumber>
    </recommendedName>
</protein>
<dbReference type="PRINTS" id="PR00344">
    <property type="entry name" value="BCTRLSENSOR"/>
</dbReference>
<evidence type="ECO:0000256" key="1">
    <source>
        <dbReference type="ARBA" id="ARBA00000085"/>
    </source>
</evidence>
<dbReference type="InterPro" id="IPR008207">
    <property type="entry name" value="Sig_transdc_His_kin_Hpt_dom"/>
</dbReference>
<evidence type="ECO:0000256" key="2">
    <source>
        <dbReference type="ARBA" id="ARBA00012438"/>
    </source>
</evidence>
<dbReference type="SMART" id="SM00387">
    <property type="entry name" value="HATPase_c"/>
    <property type="match status" value="1"/>
</dbReference>
<dbReference type="Pfam" id="PF01584">
    <property type="entry name" value="CheW"/>
    <property type="match status" value="1"/>
</dbReference>
<dbReference type="PROSITE" id="PS50109">
    <property type="entry name" value="HIS_KIN"/>
    <property type="match status" value="1"/>
</dbReference>
<keyword evidence="8 18" id="KW-0418">Kinase</keyword>
<evidence type="ECO:0000256" key="5">
    <source>
        <dbReference type="ARBA" id="ARBA00022553"/>
    </source>
</evidence>
<dbReference type="SUPFAM" id="SSF55874">
    <property type="entry name" value="ATPase domain of HSP90 chaperone/DNA topoisomerase II/histidine kinase"/>
    <property type="match status" value="1"/>
</dbReference>
<dbReference type="Proteomes" id="UP000292927">
    <property type="component" value="Unassembled WGS sequence"/>
</dbReference>
<dbReference type="PROSITE" id="PS50851">
    <property type="entry name" value="CHEW"/>
    <property type="match status" value="1"/>
</dbReference>
<proteinExistence type="predicted"/>
<dbReference type="InterPro" id="IPR010808">
    <property type="entry name" value="CheA_P2-bd"/>
</dbReference>
<evidence type="ECO:0000313" key="19">
    <source>
        <dbReference type="Proteomes" id="UP000292927"/>
    </source>
</evidence>
<dbReference type="SMART" id="SM00073">
    <property type="entry name" value="HPT"/>
    <property type="match status" value="1"/>
</dbReference>
<dbReference type="RefSeq" id="WP_130435665.1">
    <property type="nucleotide sequence ID" value="NZ_SGXF01000005.1"/>
</dbReference>
<keyword evidence="4" id="KW-0145">Chemotaxis</keyword>
<dbReference type="InterPro" id="IPR037006">
    <property type="entry name" value="CheA-like_homodim_sf"/>
</dbReference>
<dbReference type="OrthoDB" id="9803176at2"/>
<keyword evidence="19" id="KW-1185">Reference proteome</keyword>
<dbReference type="Gene3D" id="1.10.287.560">
    <property type="entry name" value="Histidine kinase CheA-like, homodimeric domain"/>
    <property type="match status" value="1"/>
</dbReference>
<dbReference type="EC" id="2.7.13.3" evidence="2"/>
<evidence type="ECO:0000256" key="12">
    <source>
        <dbReference type="PROSITE-ProRule" id="PRU00110"/>
    </source>
</evidence>
<evidence type="ECO:0000259" key="16">
    <source>
        <dbReference type="PROSITE" id="PS50851"/>
    </source>
</evidence>
<evidence type="ECO:0000256" key="6">
    <source>
        <dbReference type="ARBA" id="ARBA00022679"/>
    </source>
</evidence>
<dbReference type="InterPro" id="IPR005467">
    <property type="entry name" value="His_kinase_dom"/>
</dbReference>
<dbReference type="PANTHER" id="PTHR43395:SF10">
    <property type="entry name" value="CHEMOTAXIS PROTEIN CHEA"/>
    <property type="match status" value="1"/>
</dbReference>
<dbReference type="Pfam" id="PF02518">
    <property type="entry name" value="HATPase_c"/>
    <property type="match status" value="1"/>
</dbReference>
<dbReference type="InterPro" id="IPR002545">
    <property type="entry name" value="CheW-lke_dom"/>
</dbReference>
<keyword evidence="10" id="KW-0902">Two-component regulatory system</keyword>
<organism evidence="18 19">
    <name type="scientific">Cuneatibacter caecimuris</name>
    <dbReference type="NCBI Taxonomy" id="1796618"/>
    <lineage>
        <taxon>Bacteria</taxon>
        <taxon>Bacillati</taxon>
        <taxon>Bacillota</taxon>
        <taxon>Clostridia</taxon>
        <taxon>Lachnospirales</taxon>
        <taxon>Lachnospiraceae</taxon>
        <taxon>Cuneatibacter</taxon>
    </lineage>
</organism>
<dbReference type="SUPFAM" id="SSF50341">
    <property type="entry name" value="CheW-like"/>
    <property type="match status" value="1"/>
</dbReference>